<dbReference type="Gene3D" id="1.10.10.60">
    <property type="entry name" value="Homeodomain-like"/>
    <property type="match status" value="1"/>
</dbReference>
<feature type="DNA-binding region" description="H-T-H motif" evidence="4">
    <location>
        <begin position="29"/>
        <end position="48"/>
    </location>
</feature>
<comment type="caution">
    <text evidence="6">The sequence shown here is derived from an EMBL/GenBank/DDBJ whole genome shotgun (WGS) entry which is preliminary data.</text>
</comment>
<dbReference type="OrthoDB" id="9795242at2"/>
<dbReference type="Pfam" id="PF00440">
    <property type="entry name" value="TetR_N"/>
    <property type="match status" value="1"/>
</dbReference>
<dbReference type="RefSeq" id="WP_069834662.1">
    <property type="nucleotide sequence ID" value="NZ_MDGQ01000004.1"/>
</dbReference>
<evidence type="ECO:0000256" key="2">
    <source>
        <dbReference type="ARBA" id="ARBA00023125"/>
    </source>
</evidence>
<evidence type="ECO:0000313" key="7">
    <source>
        <dbReference type="Proteomes" id="UP000095552"/>
    </source>
</evidence>
<reference evidence="6 7" key="1">
    <citation type="submission" date="2016-08" db="EMBL/GenBank/DDBJ databases">
        <title>Draft genome of Fabibacter sp. strain SK-8.</title>
        <authorList>
            <person name="Wong S.-K."/>
            <person name="Hamasaki K."/>
            <person name="Yoshizawa S."/>
        </authorList>
    </citation>
    <scope>NUCLEOTIDE SEQUENCE [LARGE SCALE GENOMIC DNA]</scope>
    <source>
        <strain evidence="6 7">SK-8</strain>
    </source>
</reference>
<keyword evidence="7" id="KW-1185">Reference proteome</keyword>
<keyword evidence="3" id="KW-0804">Transcription</keyword>
<gene>
    <name evidence="6" type="ORF">BFP71_06375</name>
</gene>
<dbReference type="Proteomes" id="UP000095552">
    <property type="component" value="Unassembled WGS sequence"/>
</dbReference>
<dbReference type="SUPFAM" id="SSF48498">
    <property type="entry name" value="Tetracyclin repressor-like, C-terminal domain"/>
    <property type="match status" value="1"/>
</dbReference>
<evidence type="ECO:0000256" key="1">
    <source>
        <dbReference type="ARBA" id="ARBA00023015"/>
    </source>
</evidence>
<dbReference type="InterPro" id="IPR036271">
    <property type="entry name" value="Tet_transcr_reg_TetR-rel_C_sf"/>
</dbReference>
<sequence>MARTKNFVESEALDKALDLFWQKGFHATSIQDLVNHLGINRASIYDTWGDKHGLYLETLKQYRRHSSGQFLEKLRSQKTAKEIVRDFLTDIVEDSSQDELKRGCYLSNSATELAYCDENVNHMFTDNRMKMEAVLNELIKEGQEAGEFSTKHSSESFARFIFNTAGGLRLLAKGEISKEEMADVVDVAISALN</sequence>
<protein>
    <recommendedName>
        <fullName evidence="5">HTH tetR-type domain-containing protein</fullName>
    </recommendedName>
</protein>
<dbReference type="AlphaFoldDB" id="A0A1E5T2Z4"/>
<organism evidence="6 7">
    <name type="scientific">Roseivirga misakiensis</name>
    <dbReference type="NCBI Taxonomy" id="1563681"/>
    <lineage>
        <taxon>Bacteria</taxon>
        <taxon>Pseudomonadati</taxon>
        <taxon>Bacteroidota</taxon>
        <taxon>Cytophagia</taxon>
        <taxon>Cytophagales</taxon>
        <taxon>Roseivirgaceae</taxon>
        <taxon>Roseivirga</taxon>
    </lineage>
</organism>
<dbReference type="PANTHER" id="PTHR47506">
    <property type="entry name" value="TRANSCRIPTIONAL REGULATORY PROTEIN"/>
    <property type="match status" value="1"/>
</dbReference>
<evidence type="ECO:0000259" key="5">
    <source>
        <dbReference type="PROSITE" id="PS50977"/>
    </source>
</evidence>
<feature type="domain" description="HTH tetR-type" evidence="5">
    <location>
        <begin position="6"/>
        <end position="66"/>
    </location>
</feature>
<dbReference type="Pfam" id="PF16925">
    <property type="entry name" value="TetR_C_13"/>
    <property type="match status" value="1"/>
</dbReference>
<name>A0A1E5T2Z4_9BACT</name>
<dbReference type="SUPFAM" id="SSF46689">
    <property type="entry name" value="Homeodomain-like"/>
    <property type="match status" value="1"/>
</dbReference>
<keyword evidence="1" id="KW-0805">Transcription regulation</keyword>
<dbReference type="InterPro" id="IPR001647">
    <property type="entry name" value="HTH_TetR"/>
</dbReference>
<dbReference type="EMBL" id="MDGQ01000004">
    <property type="protein sequence ID" value="OEK05744.1"/>
    <property type="molecule type" value="Genomic_DNA"/>
</dbReference>
<dbReference type="InterPro" id="IPR011075">
    <property type="entry name" value="TetR_C"/>
</dbReference>
<keyword evidence="2 4" id="KW-0238">DNA-binding</keyword>
<dbReference type="InterPro" id="IPR009057">
    <property type="entry name" value="Homeodomain-like_sf"/>
</dbReference>
<dbReference type="STRING" id="1563681.BFP71_06375"/>
<dbReference type="PANTHER" id="PTHR47506:SF10">
    <property type="entry name" value="TRANSCRIPTIONAL REGULATORY PROTEIN"/>
    <property type="match status" value="1"/>
</dbReference>
<accession>A0A1E5T2Z4</accession>
<evidence type="ECO:0000256" key="3">
    <source>
        <dbReference type="ARBA" id="ARBA00023163"/>
    </source>
</evidence>
<dbReference type="PROSITE" id="PS50977">
    <property type="entry name" value="HTH_TETR_2"/>
    <property type="match status" value="1"/>
</dbReference>
<dbReference type="GO" id="GO:0003677">
    <property type="term" value="F:DNA binding"/>
    <property type="evidence" value="ECO:0007669"/>
    <property type="project" value="UniProtKB-UniRule"/>
</dbReference>
<evidence type="ECO:0000313" key="6">
    <source>
        <dbReference type="EMBL" id="OEK05744.1"/>
    </source>
</evidence>
<evidence type="ECO:0000256" key="4">
    <source>
        <dbReference type="PROSITE-ProRule" id="PRU00335"/>
    </source>
</evidence>
<dbReference type="Gene3D" id="1.10.357.10">
    <property type="entry name" value="Tetracycline Repressor, domain 2"/>
    <property type="match status" value="1"/>
</dbReference>
<proteinExistence type="predicted"/>